<dbReference type="InterPro" id="IPR013096">
    <property type="entry name" value="Cupin_2"/>
</dbReference>
<accession>A0AAW8EP59</accession>
<dbReference type="InterPro" id="IPR047183">
    <property type="entry name" value="GDO-like"/>
</dbReference>
<evidence type="ECO:0000256" key="1">
    <source>
        <dbReference type="ARBA" id="ARBA00022964"/>
    </source>
</evidence>
<organism evidence="5 6">
    <name type="scientific">Variovorax paradoxus</name>
    <dbReference type="NCBI Taxonomy" id="34073"/>
    <lineage>
        <taxon>Bacteria</taxon>
        <taxon>Pseudomonadati</taxon>
        <taxon>Pseudomonadota</taxon>
        <taxon>Betaproteobacteria</taxon>
        <taxon>Burkholderiales</taxon>
        <taxon>Comamonadaceae</taxon>
        <taxon>Variovorax</taxon>
    </lineage>
</organism>
<dbReference type="RefSeq" id="WP_307596940.1">
    <property type="nucleotide sequence ID" value="NZ_JAUSRV010000020.1"/>
</dbReference>
<dbReference type="EMBL" id="JAUSRV010000020">
    <property type="protein sequence ID" value="MDP9974911.1"/>
    <property type="molecule type" value="Genomic_DNA"/>
</dbReference>
<dbReference type="Gene3D" id="2.60.120.10">
    <property type="entry name" value="Jelly Rolls"/>
    <property type="match status" value="2"/>
</dbReference>
<reference evidence="5" key="1">
    <citation type="submission" date="2023-07" db="EMBL/GenBank/DDBJ databases">
        <title>Sorghum-associated microbial communities from plants grown in Nebraska, USA.</title>
        <authorList>
            <person name="Schachtman D."/>
        </authorList>
    </citation>
    <scope>NUCLEOTIDE SEQUENCE</scope>
    <source>
        <strain evidence="5">DS3315</strain>
    </source>
</reference>
<proteinExistence type="predicted"/>
<feature type="region of interest" description="Disordered" evidence="3">
    <location>
        <begin position="1"/>
        <end position="25"/>
    </location>
</feature>
<sequence>MHDQPLPRSIGELEVQRASAPKSKAEERARYFNTGNAFDLKLPPVPGESFIDEPRRALDPRTPTGVISCDRSQQLGCKFPATTPLVLARYARIRAGESLETIFRASGVVVYVIAGQGSTECGDERIDWQRGDLFVLPGSSSHRHKAGESDAVLWIVTNEPQLMFEHLQPPLAGDSPTEIVHFTSDEMSRQIQLLYRIGRSDDIAGSALILSSQEQEASRNVLPTLTVAMNTLPPGKSQRPHRHNSAAVALVIQGENCYSVVDGKRKDWAPWATTVTPATSMHSHHNEGTQFAMFLIVQDGGIYYHARAMGFAFADAAG</sequence>
<dbReference type="Pfam" id="PF07883">
    <property type="entry name" value="Cupin_2"/>
    <property type="match status" value="1"/>
</dbReference>
<keyword evidence="1 5" id="KW-0223">Dioxygenase</keyword>
<evidence type="ECO:0000259" key="4">
    <source>
        <dbReference type="Pfam" id="PF07883"/>
    </source>
</evidence>
<dbReference type="PANTHER" id="PTHR41517">
    <property type="entry name" value="1,2-DIOXYGENASE PROTEIN-RELATED"/>
    <property type="match status" value="1"/>
</dbReference>
<evidence type="ECO:0000313" key="5">
    <source>
        <dbReference type="EMBL" id="MDP9974911.1"/>
    </source>
</evidence>
<dbReference type="PANTHER" id="PTHR41517:SF1">
    <property type="entry name" value="CUPIN"/>
    <property type="match status" value="1"/>
</dbReference>
<gene>
    <name evidence="5" type="ORF">J2W39_006195</name>
</gene>
<dbReference type="AlphaFoldDB" id="A0AAW8EP59"/>
<keyword evidence="2" id="KW-0560">Oxidoreductase</keyword>
<dbReference type="InterPro" id="IPR014710">
    <property type="entry name" value="RmlC-like_jellyroll"/>
</dbReference>
<evidence type="ECO:0000256" key="2">
    <source>
        <dbReference type="ARBA" id="ARBA00023002"/>
    </source>
</evidence>
<evidence type="ECO:0000313" key="6">
    <source>
        <dbReference type="Proteomes" id="UP001224845"/>
    </source>
</evidence>
<dbReference type="InterPro" id="IPR011051">
    <property type="entry name" value="RmlC_Cupin_sf"/>
</dbReference>
<protein>
    <submittedName>
        <fullName evidence="5">Quercetin dioxygenase-like cupin family protein</fullName>
    </submittedName>
</protein>
<dbReference type="SUPFAM" id="SSF51182">
    <property type="entry name" value="RmlC-like cupins"/>
    <property type="match status" value="1"/>
</dbReference>
<feature type="domain" description="Cupin type-2" evidence="4">
    <location>
        <begin position="231"/>
        <end position="297"/>
    </location>
</feature>
<dbReference type="Proteomes" id="UP001224845">
    <property type="component" value="Unassembled WGS sequence"/>
</dbReference>
<name>A0AAW8EP59_VARPD</name>
<comment type="caution">
    <text evidence="5">The sequence shown here is derived from an EMBL/GenBank/DDBJ whole genome shotgun (WGS) entry which is preliminary data.</text>
</comment>
<evidence type="ECO:0000256" key="3">
    <source>
        <dbReference type="SAM" id="MobiDB-lite"/>
    </source>
</evidence>
<dbReference type="GO" id="GO:0051213">
    <property type="term" value="F:dioxygenase activity"/>
    <property type="evidence" value="ECO:0007669"/>
    <property type="project" value="UniProtKB-KW"/>
</dbReference>